<evidence type="ECO:0000256" key="6">
    <source>
        <dbReference type="ARBA" id="ARBA00022777"/>
    </source>
</evidence>
<dbReference type="AlphaFoldDB" id="A0A941B4J5"/>
<keyword evidence="13" id="KW-1185">Reference proteome</keyword>
<keyword evidence="8" id="KW-0902">Two-component regulatory system</keyword>
<evidence type="ECO:0000256" key="3">
    <source>
        <dbReference type="ARBA" id="ARBA00022553"/>
    </source>
</evidence>
<evidence type="ECO:0000313" key="12">
    <source>
        <dbReference type="EMBL" id="MBQ0850435.1"/>
    </source>
</evidence>
<dbReference type="InterPro" id="IPR050482">
    <property type="entry name" value="Sensor_HK_TwoCompSys"/>
</dbReference>
<organism evidence="12 13">
    <name type="scientific">Streptomyces liliiviolaceus</name>
    <dbReference type="NCBI Taxonomy" id="2823109"/>
    <lineage>
        <taxon>Bacteria</taxon>
        <taxon>Bacillati</taxon>
        <taxon>Actinomycetota</taxon>
        <taxon>Actinomycetes</taxon>
        <taxon>Kitasatosporales</taxon>
        <taxon>Streptomycetaceae</taxon>
        <taxon>Streptomyces</taxon>
    </lineage>
</organism>
<comment type="catalytic activity">
    <reaction evidence="1">
        <text>ATP + protein L-histidine = ADP + protein N-phospho-L-histidine.</text>
        <dbReference type="EC" id="2.7.13.3"/>
    </reaction>
</comment>
<dbReference type="EMBL" id="JAGPYQ010000001">
    <property type="protein sequence ID" value="MBQ0850435.1"/>
    <property type="molecule type" value="Genomic_DNA"/>
</dbReference>
<feature type="compositionally biased region" description="Low complexity" evidence="9">
    <location>
        <begin position="356"/>
        <end position="369"/>
    </location>
</feature>
<sequence>MSRTVYLASAGRIRRWTARPTARDAQRSLARQAVSVALMCAAVDGLNCLTRGPDPGPWTPVLLAVIIAADVALATAPRFSGWVAVTHAAVGVALAFVMPPGRNPSTAGQLVSSYRAGAWLRGRSSAAALITVCVGILASVVITGLTAPVTLLGIVAANTLLPWLVGRYTTARKEHVEELRRQREATLRDAEAEIAAAVTKERETIAVELHDVISHHVGAIGVHTTAARLNLTGTAVPKESPVHTSLAAVQQSGQAAMTDLRRLLSLLHDGGDSTDQPGVTMLPELFTNLRASGLHVTFVVYCSPPPLTKEVDITVYRVAQEMMTNVLRHGDGRAARVELDCLDGCVALTARNRVASPAADAPRASSPSGSGLGLRGMRKRAEALGGSGTFGVTPDGDYWQSSVTIPLAGAR</sequence>
<dbReference type="SUPFAM" id="SSF55874">
    <property type="entry name" value="ATPase domain of HSP90 chaperone/DNA topoisomerase II/histidine kinase"/>
    <property type="match status" value="1"/>
</dbReference>
<dbReference type="GO" id="GO:0005524">
    <property type="term" value="F:ATP binding"/>
    <property type="evidence" value="ECO:0007669"/>
    <property type="project" value="UniProtKB-KW"/>
</dbReference>
<dbReference type="Pfam" id="PF07730">
    <property type="entry name" value="HisKA_3"/>
    <property type="match status" value="1"/>
</dbReference>
<evidence type="ECO:0000256" key="1">
    <source>
        <dbReference type="ARBA" id="ARBA00000085"/>
    </source>
</evidence>
<evidence type="ECO:0000256" key="10">
    <source>
        <dbReference type="SAM" id="Phobius"/>
    </source>
</evidence>
<dbReference type="InterPro" id="IPR011712">
    <property type="entry name" value="Sig_transdc_His_kin_sub3_dim/P"/>
</dbReference>
<evidence type="ECO:0000256" key="2">
    <source>
        <dbReference type="ARBA" id="ARBA00012438"/>
    </source>
</evidence>
<evidence type="ECO:0000256" key="9">
    <source>
        <dbReference type="SAM" id="MobiDB-lite"/>
    </source>
</evidence>
<dbReference type="Proteomes" id="UP000677413">
    <property type="component" value="Unassembled WGS sequence"/>
</dbReference>
<dbReference type="PANTHER" id="PTHR24421">
    <property type="entry name" value="NITRATE/NITRITE SENSOR PROTEIN NARX-RELATED"/>
    <property type="match status" value="1"/>
</dbReference>
<dbReference type="GO" id="GO:0000155">
    <property type="term" value="F:phosphorelay sensor kinase activity"/>
    <property type="evidence" value="ECO:0007669"/>
    <property type="project" value="InterPro"/>
</dbReference>
<evidence type="ECO:0000259" key="11">
    <source>
        <dbReference type="Pfam" id="PF07730"/>
    </source>
</evidence>
<keyword evidence="7" id="KW-0067">ATP-binding</keyword>
<dbReference type="RefSeq" id="WP_210884612.1">
    <property type="nucleotide sequence ID" value="NZ_JAGPYQ010000001.1"/>
</dbReference>
<dbReference type="EC" id="2.7.13.3" evidence="2"/>
<accession>A0A941B4J5</accession>
<evidence type="ECO:0000256" key="5">
    <source>
        <dbReference type="ARBA" id="ARBA00022741"/>
    </source>
</evidence>
<dbReference type="Gene3D" id="3.30.565.10">
    <property type="entry name" value="Histidine kinase-like ATPase, C-terminal domain"/>
    <property type="match status" value="1"/>
</dbReference>
<keyword evidence="5" id="KW-0547">Nucleotide-binding</keyword>
<dbReference type="InterPro" id="IPR036890">
    <property type="entry name" value="HATPase_C_sf"/>
</dbReference>
<name>A0A941B4J5_9ACTN</name>
<reference evidence="12 13" key="1">
    <citation type="submission" date="2021-04" db="EMBL/GenBank/DDBJ databases">
        <authorList>
            <person name="Tang X."/>
            <person name="Zhou X."/>
            <person name="Chen X."/>
            <person name="Cernava T."/>
            <person name="Zhang C."/>
        </authorList>
    </citation>
    <scope>NUCLEOTIDE SEQUENCE [LARGE SCALE GENOMIC DNA]</scope>
    <source>
        <strain evidence="12 13">BH-SS-21</strain>
    </source>
</reference>
<dbReference type="GO" id="GO:0016020">
    <property type="term" value="C:membrane"/>
    <property type="evidence" value="ECO:0007669"/>
    <property type="project" value="InterPro"/>
</dbReference>
<keyword evidence="10" id="KW-1133">Transmembrane helix</keyword>
<protein>
    <recommendedName>
        <fullName evidence="2">histidine kinase</fullName>
        <ecNumber evidence="2">2.7.13.3</ecNumber>
    </recommendedName>
</protein>
<dbReference type="CDD" id="cd16917">
    <property type="entry name" value="HATPase_UhpB-NarQ-NarX-like"/>
    <property type="match status" value="1"/>
</dbReference>
<evidence type="ECO:0000256" key="8">
    <source>
        <dbReference type="ARBA" id="ARBA00023012"/>
    </source>
</evidence>
<keyword evidence="10" id="KW-0472">Membrane</keyword>
<keyword evidence="3" id="KW-0597">Phosphoprotein</keyword>
<keyword evidence="10" id="KW-0812">Transmembrane</keyword>
<gene>
    <name evidence="12" type="ORF">J8N05_19820</name>
</gene>
<evidence type="ECO:0000313" key="13">
    <source>
        <dbReference type="Proteomes" id="UP000677413"/>
    </source>
</evidence>
<keyword evidence="6" id="KW-0418">Kinase</keyword>
<dbReference type="PANTHER" id="PTHR24421:SF10">
    <property type="entry name" value="NITRATE_NITRITE SENSOR PROTEIN NARQ"/>
    <property type="match status" value="1"/>
</dbReference>
<evidence type="ECO:0000256" key="4">
    <source>
        <dbReference type="ARBA" id="ARBA00022679"/>
    </source>
</evidence>
<proteinExistence type="predicted"/>
<feature type="region of interest" description="Disordered" evidence="9">
    <location>
        <begin position="356"/>
        <end position="375"/>
    </location>
</feature>
<dbReference type="Gene3D" id="1.20.5.1930">
    <property type="match status" value="1"/>
</dbReference>
<feature type="domain" description="Signal transduction histidine kinase subgroup 3 dimerisation and phosphoacceptor" evidence="11">
    <location>
        <begin position="201"/>
        <end position="269"/>
    </location>
</feature>
<keyword evidence="4" id="KW-0808">Transferase</keyword>
<comment type="caution">
    <text evidence="12">The sequence shown here is derived from an EMBL/GenBank/DDBJ whole genome shotgun (WGS) entry which is preliminary data.</text>
</comment>
<evidence type="ECO:0000256" key="7">
    <source>
        <dbReference type="ARBA" id="ARBA00022840"/>
    </source>
</evidence>
<dbReference type="GO" id="GO:0046983">
    <property type="term" value="F:protein dimerization activity"/>
    <property type="evidence" value="ECO:0007669"/>
    <property type="project" value="InterPro"/>
</dbReference>
<feature type="transmembrane region" description="Helical" evidence="10">
    <location>
        <begin position="122"/>
        <end position="142"/>
    </location>
</feature>